<evidence type="ECO:0000313" key="7">
    <source>
        <dbReference type="Proteomes" id="UP001595721"/>
    </source>
</evidence>
<dbReference type="InterPro" id="IPR032687">
    <property type="entry name" value="AraC-type_N"/>
</dbReference>
<dbReference type="RefSeq" id="WP_374425233.1">
    <property type="nucleotide sequence ID" value="NZ_JBHRXJ010000002.1"/>
</dbReference>
<sequence>MERALISPGFVEDALASLTRAGLDRAPVLASAGIADPDQPVTNLQYGRMWLAITERIQDEFFGMGGRPMRPGSFNLLVHAVMHARTLEHALHRALSFLTVVLDDPAGELRQQGGMAEIVLSDRDGPRPAFAYRTYWLILMGVVCWLIGRRIPLIQVDFACPEPENRRDYHQFFGAPVRFDQPQSRLIFSAHYLGLAPIRGEKALQMFLRGAPGNILLRYRHDQDLTARIRTRLRQTAPEDWPDFDRLAADLRLSPATLRRRLRGEGQSFSAIRDEMRESAARILLTRSAAPVAEIAARLGYAEPSAFHRAFLKWTGTSPAAFRAANPPAPRERSAAPSDRAE</sequence>
<dbReference type="Proteomes" id="UP001595721">
    <property type="component" value="Unassembled WGS sequence"/>
</dbReference>
<evidence type="ECO:0000259" key="5">
    <source>
        <dbReference type="PROSITE" id="PS01124"/>
    </source>
</evidence>
<keyword evidence="1" id="KW-0805">Transcription regulation</keyword>
<proteinExistence type="predicted"/>
<dbReference type="PANTHER" id="PTHR47894:SF1">
    <property type="entry name" value="HTH-TYPE TRANSCRIPTIONAL REGULATOR VQSM"/>
    <property type="match status" value="1"/>
</dbReference>
<feature type="domain" description="HTH araC/xylS-type" evidence="5">
    <location>
        <begin position="223"/>
        <end position="325"/>
    </location>
</feature>
<dbReference type="EMBL" id="JBHRXJ010000002">
    <property type="protein sequence ID" value="MFC3527067.1"/>
    <property type="molecule type" value="Genomic_DNA"/>
</dbReference>
<dbReference type="InterPro" id="IPR020449">
    <property type="entry name" value="Tscrpt_reg_AraC-type_HTH"/>
</dbReference>
<dbReference type="PANTHER" id="PTHR47894">
    <property type="entry name" value="HTH-TYPE TRANSCRIPTIONAL REGULATOR GADX"/>
    <property type="match status" value="1"/>
</dbReference>
<dbReference type="PRINTS" id="PR00032">
    <property type="entry name" value="HTHARAC"/>
</dbReference>
<dbReference type="InterPro" id="IPR009057">
    <property type="entry name" value="Homeodomain-like_sf"/>
</dbReference>
<dbReference type="PROSITE" id="PS01124">
    <property type="entry name" value="HTH_ARAC_FAMILY_2"/>
    <property type="match status" value="1"/>
</dbReference>
<keyword evidence="7" id="KW-1185">Reference proteome</keyword>
<dbReference type="Pfam" id="PF12833">
    <property type="entry name" value="HTH_18"/>
    <property type="match status" value="1"/>
</dbReference>
<dbReference type="SMART" id="SM00342">
    <property type="entry name" value="HTH_ARAC"/>
    <property type="match status" value="1"/>
</dbReference>
<feature type="region of interest" description="Disordered" evidence="4">
    <location>
        <begin position="320"/>
        <end position="342"/>
    </location>
</feature>
<dbReference type="Gene3D" id="1.10.10.60">
    <property type="entry name" value="Homeodomain-like"/>
    <property type="match status" value="1"/>
</dbReference>
<protein>
    <submittedName>
        <fullName evidence="6">AraC family transcriptional regulator</fullName>
    </submittedName>
</protein>
<evidence type="ECO:0000256" key="2">
    <source>
        <dbReference type="ARBA" id="ARBA00023125"/>
    </source>
</evidence>
<dbReference type="SUPFAM" id="SSF46689">
    <property type="entry name" value="Homeodomain-like"/>
    <property type="match status" value="1"/>
</dbReference>
<accession>A0ABV7R0B6</accession>
<keyword evidence="2" id="KW-0238">DNA-binding</keyword>
<comment type="caution">
    <text evidence="6">The sequence shown here is derived from an EMBL/GenBank/DDBJ whole genome shotgun (WGS) entry which is preliminary data.</text>
</comment>
<keyword evidence="3" id="KW-0804">Transcription</keyword>
<organism evidence="6 7">
    <name type="scientific">Paracoccus mangrovi</name>
    <dbReference type="NCBI Taxonomy" id="1715645"/>
    <lineage>
        <taxon>Bacteria</taxon>
        <taxon>Pseudomonadati</taxon>
        <taxon>Pseudomonadota</taxon>
        <taxon>Alphaproteobacteria</taxon>
        <taxon>Rhodobacterales</taxon>
        <taxon>Paracoccaceae</taxon>
        <taxon>Paracoccus</taxon>
    </lineage>
</organism>
<feature type="compositionally biased region" description="Basic and acidic residues" evidence="4">
    <location>
        <begin position="330"/>
        <end position="342"/>
    </location>
</feature>
<evidence type="ECO:0000256" key="4">
    <source>
        <dbReference type="SAM" id="MobiDB-lite"/>
    </source>
</evidence>
<gene>
    <name evidence="6" type="ORF">ACFOMH_02700</name>
</gene>
<evidence type="ECO:0000313" key="6">
    <source>
        <dbReference type="EMBL" id="MFC3527067.1"/>
    </source>
</evidence>
<reference evidence="7" key="1">
    <citation type="journal article" date="2019" name="Int. J. Syst. Evol. Microbiol.">
        <title>The Global Catalogue of Microorganisms (GCM) 10K type strain sequencing project: providing services to taxonomists for standard genome sequencing and annotation.</title>
        <authorList>
            <consortium name="The Broad Institute Genomics Platform"/>
            <consortium name="The Broad Institute Genome Sequencing Center for Infectious Disease"/>
            <person name="Wu L."/>
            <person name="Ma J."/>
        </authorList>
    </citation>
    <scope>NUCLEOTIDE SEQUENCE [LARGE SCALE GENOMIC DNA]</scope>
    <source>
        <strain evidence="7">KCTC 42899</strain>
    </source>
</reference>
<dbReference type="Pfam" id="PF12625">
    <property type="entry name" value="Arabinose_bd"/>
    <property type="match status" value="1"/>
</dbReference>
<evidence type="ECO:0000256" key="3">
    <source>
        <dbReference type="ARBA" id="ARBA00023163"/>
    </source>
</evidence>
<evidence type="ECO:0000256" key="1">
    <source>
        <dbReference type="ARBA" id="ARBA00023015"/>
    </source>
</evidence>
<dbReference type="InterPro" id="IPR018060">
    <property type="entry name" value="HTH_AraC"/>
</dbReference>
<name>A0ABV7R0B6_9RHOB</name>